<dbReference type="Proteomes" id="UP001054837">
    <property type="component" value="Unassembled WGS sequence"/>
</dbReference>
<evidence type="ECO:0000313" key="2">
    <source>
        <dbReference type="Proteomes" id="UP001054837"/>
    </source>
</evidence>
<sequence length="101" mass="11723">MFGGGGHSNSFFFDLELIILKFLAKFKPRKLLHSHTSNPRQISIFCFSIEGGFSSWYDQHAVFVYIWPYATVLRGRNPMPVPLARFRTFCIAFSTGEVWKR</sequence>
<gene>
    <name evidence="1" type="ORF">CDAR_505521</name>
</gene>
<dbReference type="EMBL" id="BPLQ01011699">
    <property type="protein sequence ID" value="GIY59695.1"/>
    <property type="molecule type" value="Genomic_DNA"/>
</dbReference>
<evidence type="ECO:0000313" key="1">
    <source>
        <dbReference type="EMBL" id="GIY59695.1"/>
    </source>
</evidence>
<comment type="caution">
    <text evidence="1">The sequence shown here is derived from an EMBL/GenBank/DDBJ whole genome shotgun (WGS) entry which is preliminary data.</text>
</comment>
<organism evidence="1 2">
    <name type="scientific">Caerostris darwini</name>
    <dbReference type="NCBI Taxonomy" id="1538125"/>
    <lineage>
        <taxon>Eukaryota</taxon>
        <taxon>Metazoa</taxon>
        <taxon>Ecdysozoa</taxon>
        <taxon>Arthropoda</taxon>
        <taxon>Chelicerata</taxon>
        <taxon>Arachnida</taxon>
        <taxon>Araneae</taxon>
        <taxon>Araneomorphae</taxon>
        <taxon>Entelegynae</taxon>
        <taxon>Araneoidea</taxon>
        <taxon>Araneidae</taxon>
        <taxon>Caerostris</taxon>
    </lineage>
</organism>
<keyword evidence="2" id="KW-1185">Reference proteome</keyword>
<proteinExistence type="predicted"/>
<name>A0AAV4UPA9_9ARAC</name>
<dbReference type="AlphaFoldDB" id="A0AAV4UPA9"/>
<protein>
    <recommendedName>
        <fullName evidence="3">Cytochrome c biogenesis B</fullName>
    </recommendedName>
</protein>
<evidence type="ECO:0008006" key="3">
    <source>
        <dbReference type="Google" id="ProtNLM"/>
    </source>
</evidence>
<accession>A0AAV4UPA9</accession>
<reference evidence="1 2" key="1">
    <citation type="submission" date="2021-06" db="EMBL/GenBank/DDBJ databases">
        <title>Caerostris darwini draft genome.</title>
        <authorList>
            <person name="Kono N."/>
            <person name="Arakawa K."/>
        </authorList>
    </citation>
    <scope>NUCLEOTIDE SEQUENCE [LARGE SCALE GENOMIC DNA]</scope>
</reference>